<keyword evidence="2" id="KW-1185">Reference proteome</keyword>
<reference evidence="1 2" key="1">
    <citation type="submission" date="2023-10" db="EMBL/GenBank/DDBJ databases">
        <authorList>
            <person name="Maclean D."/>
            <person name="Macfadyen A."/>
        </authorList>
    </citation>
    <scope>NUCLEOTIDE SEQUENCE [LARGE SCALE GENOMIC DNA]</scope>
</reference>
<dbReference type="AlphaFoldDB" id="A0AAV1IGQ4"/>
<accession>A0AAV1IGQ4</accession>
<proteinExistence type="predicted"/>
<dbReference type="EMBL" id="CAUYUE010000014">
    <property type="protein sequence ID" value="CAK0786509.1"/>
    <property type="molecule type" value="Genomic_DNA"/>
</dbReference>
<sequence length="143" mass="15102">MLTFPGFSSAHKHAVGYSQGRTSRSGGFTDRGTKAADVALSFPFGVTGAELMCVSKGALITLPSWHLMAIPVAPQPAGSQQAVCWPMERPVQELSAFCSNTKHALQHAACCWYGMTRVGLLAECESASCGICSKASNCKADIF</sequence>
<gene>
    <name evidence="1" type="ORF">CVIRNUC_009722</name>
</gene>
<name>A0AAV1IGQ4_9CHLO</name>
<dbReference type="Proteomes" id="UP001314263">
    <property type="component" value="Unassembled WGS sequence"/>
</dbReference>
<organism evidence="1 2">
    <name type="scientific">Coccomyxa viridis</name>
    <dbReference type="NCBI Taxonomy" id="1274662"/>
    <lineage>
        <taxon>Eukaryota</taxon>
        <taxon>Viridiplantae</taxon>
        <taxon>Chlorophyta</taxon>
        <taxon>core chlorophytes</taxon>
        <taxon>Trebouxiophyceae</taxon>
        <taxon>Trebouxiophyceae incertae sedis</taxon>
        <taxon>Coccomyxaceae</taxon>
        <taxon>Coccomyxa</taxon>
    </lineage>
</organism>
<protein>
    <submittedName>
        <fullName evidence="1">Uncharacterized protein</fullName>
    </submittedName>
</protein>
<comment type="caution">
    <text evidence="1">The sequence shown here is derived from an EMBL/GenBank/DDBJ whole genome shotgun (WGS) entry which is preliminary data.</text>
</comment>
<evidence type="ECO:0000313" key="1">
    <source>
        <dbReference type="EMBL" id="CAK0786509.1"/>
    </source>
</evidence>
<evidence type="ECO:0000313" key="2">
    <source>
        <dbReference type="Proteomes" id="UP001314263"/>
    </source>
</evidence>